<name>A0A0B6YRH6_9EUPU</name>
<dbReference type="AlphaFoldDB" id="A0A0B6YRH6"/>
<organism evidence="1">
    <name type="scientific">Arion vulgaris</name>
    <dbReference type="NCBI Taxonomy" id="1028688"/>
    <lineage>
        <taxon>Eukaryota</taxon>
        <taxon>Metazoa</taxon>
        <taxon>Spiralia</taxon>
        <taxon>Lophotrochozoa</taxon>
        <taxon>Mollusca</taxon>
        <taxon>Gastropoda</taxon>
        <taxon>Heterobranchia</taxon>
        <taxon>Euthyneura</taxon>
        <taxon>Panpulmonata</taxon>
        <taxon>Eupulmonata</taxon>
        <taxon>Stylommatophora</taxon>
        <taxon>Helicina</taxon>
        <taxon>Arionoidea</taxon>
        <taxon>Arionidae</taxon>
        <taxon>Arion</taxon>
    </lineage>
</organism>
<dbReference type="SUPFAM" id="SSF50370">
    <property type="entry name" value="Ricin B-like lectins"/>
    <property type="match status" value="1"/>
</dbReference>
<feature type="non-terminal residue" evidence="1">
    <location>
        <position position="1"/>
    </location>
</feature>
<dbReference type="EMBL" id="HACG01011882">
    <property type="protein sequence ID" value="CEK58747.1"/>
    <property type="molecule type" value="Transcribed_RNA"/>
</dbReference>
<feature type="non-terminal residue" evidence="1">
    <location>
        <position position="87"/>
    </location>
</feature>
<evidence type="ECO:0008006" key="2">
    <source>
        <dbReference type="Google" id="ProtNLM"/>
    </source>
</evidence>
<sequence length="87" mass="10157">EGTSGNYKYDFRQHIQVGDSCFSNPGGKYIFMFKCLFSNETQTQDFVWDRHSGRIVSTFTRFCVDMDINTLKVYTTKCDISKVTQSW</sequence>
<proteinExistence type="predicted"/>
<gene>
    <name evidence="1" type="primary">ORF34061</name>
</gene>
<dbReference type="InterPro" id="IPR035992">
    <property type="entry name" value="Ricin_B-like_lectins"/>
</dbReference>
<reference evidence="1" key="1">
    <citation type="submission" date="2014-12" db="EMBL/GenBank/DDBJ databases">
        <title>Insight into the proteome of Arion vulgaris.</title>
        <authorList>
            <person name="Aradska J."/>
            <person name="Bulat T."/>
            <person name="Smidak R."/>
            <person name="Sarate P."/>
            <person name="Gangsoo J."/>
            <person name="Sialana F."/>
            <person name="Bilban M."/>
            <person name="Lubec G."/>
        </authorList>
    </citation>
    <scope>NUCLEOTIDE SEQUENCE</scope>
    <source>
        <tissue evidence="1">Skin</tissue>
    </source>
</reference>
<dbReference type="Gene3D" id="2.80.10.50">
    <property type="match status" value="1"/>
</dbReference>
<protein>
    <recommendedName>
        <fullName evidence="2">Ricin B lectin domain-containing protein</fullName>
    </recommendedName>
</protein>
<evidence type="ECO:0000313" key="1">
    <source>
        <dbReference type="EMBL" id="CEK58747.1"/>
    </source>
</evidence>
<accession>A0A0B6YRH6</accession>